<accession>A0A150QQ28</accession>
<name>A0A150QQ28_SORCE</name>
<dbReference type="RefSeq" id="WP_061607875.1">
    <property type="nucleotide sequence ID" value="NZ_JEMA01000427.1"/>
</dbReference>
<gene>
    <name evidence="2" type="ORF">BE15_31955</name>
</gene>
<protein>
    <submittedName>
        <fullName evidence="2">Uncharacterized protein</fullName>
    </submittedName>
</protein>
<sequence>MYSARAAQESPQGDLGRPATRPSCARGCATGLLGCGAADLDLALEGAAGRAPARVDPGNTGAVLHAALEEPRPSSVVGWPGFVSLRTSCVQCARMP</sequence>
<comment type="caution">
    <text evidence="2">The sequence shown here is derived from an EMBL/GenBank/DDBJ whole genome shotgun (WGS) entry which is preliminary data.</text>
</comment>
<dbReference type="EMBL" id="JEMA01000427">
    <property type="protein sequence ID" value="KYF70083.1"/>
    <property type="molecule type" value="Genomic_DNA"/>
</dbReference>
<organism evidence="2 3">
    <name type="scientific">Sorangium cellulosum</name>
    <name type="common">Polyangium cellulosum</name>
    <dbReference type="NCBI Taxonomy" id="56"/>
    <lineage>
        <taxon>Bacteria</taxon>
        <taxon>Pseudomonadati</taxon>
        <taxon>Myxococcota</taxon>
        <taxon>Polyangia</taxon>
        <taxon>Polyangiales</taxon>
        <taxon>Polyangiaceae</taxon>
        <taxon>Sorangium</taxon>
    </lineage>
</organism>
<dbReference type="AlphaFoldDB" id="A0A150QQ28"/>
<evidence type="ECO:0000313" key="3">
    <source>
        <dbReference type="Proteomes" id="UP000075260"/>
    </source>
</evidence>
<feature type="region of interest" description="Disordered" evidence="1">
    <location>
        <begin position="1"/>
        <end position="21"/>
    </location>
</feature>
<reference evidence="2 3" key="1">
    <citation type="submission" date="2014-02" db="EMBL/GenBank/DDBJ databases">
        <title>The small core and large imbalanced accessory genome model reveals a collaborative survival strategy of Sorangium cellulosum strains in nature.</title>
        <authorList>
            <person name="Han K."/>
            <person name="Peng R."/>
            <person name="Blom J."/>
            <person name="Li Y.-Z."/>
        </authorList>
    </citation>
    <scope>NUCLEOTIDE SEQUENCE [LARGE SCALE GENOMIC DNA]</scope>
    <source>
        <strain evidence="2 3">So0008-312</strain>
    </source>
</reference>
<dbReference type="Proteomes" id="UP000075260">
    <property type="component" value="Unassembled WGS sequence"/>
</dbReference>
<proteinExistence type="predicted"/>
<evidence type="ECO:0000313" key="2">
    <source>
        <dbReference type="EMBL" id="KYF70083.1"/>
    </source>
</evidence>
<evidence type="ECO:0000256" key="1">
    <source>
        <dbReference type="SAM" id="MobiDB-lite"/>
    </source>
</evidence>